<feature type="compositionally biased region" description="Low complexity" evidence="1">
    <location>
        <begin position="304"/>
        <end position="313"/>
    </location>
</feature>
<gene>
    <name evidence="2" type="primary">jg12035</name>
    <name evidence="2" type="ORF">PAEG_LOCUS18285</name>
</gene>
<protein>
    <submittedName>
        <fullName evidence="2">Jg12035 protein</fullName>
    </submittedName>
</protein>
<organism evidence="2 3">
    <name type="scientific">Pararge aegeria aegeria</name>
    <dbReference type="NCBI Taxonomy" id="348720"/>
    <lineage>
        <taxon>Eukaryota</taxon>
        <taxon>Metazoa</taxon>
        <taxon>Ecdysozoa</taxon>
        <taxon>Arthropoda</taxon>
        <taxon>Hexapoda</taxon>
        <taxon>Insecta</taxon>
        <taxon>Pterygota</taxon>
        <taxon>Neoptera</taxon>
        <taxon>Endopterygota</taxon>
        <taxon>Lepidoptera</taxon>
        <taxon>Glossata</taxon>
        <taxon>Ditrysia</taxon>
        <taxon>Papilionoidea</taxon>
        <taxon>Nymphalidae</taxon>
        <taxon>Satyrinae</taxon>
        <taxon>Satyrini</taxon>
        <taxon>Parargina</taxon>
        <taxon>Pararge</taxon>
    </lineage>
</organism>
<reference evidence="2" key="1">
    <citation type="submission" date="2022-03" db="EMBL/GenBank/DDBJ databases">
        <authorList>
            <person name="Lindestad O."/>
        </authorList>
    </citation>
    <scope>NUCLEOTIDE SEQUENCE</scope>
</reference>
<comment type="caution">
    <text evidence="2">The sequence shown here is derived from an EMBL/GenBank/DDBJ whole genome shotgun (WGS) entry which is preliminary data.</text>
</comment>
<name>A0A8S4RVW5_9NEOP</name>
<feature type="compositionally biased region" description="Low complexity" evidence="1">
    <location>
        <begin position="506"/>
        <end position="516"/>
    </location>
</feature>
<feature type="compositionally biased region" description="Basic and acidic residues" evidence="1">
    <location>
        <begin position="520"/>
        <end position="532"/>
    </location>
</feature>
<feature type="region of interest" description="Disordered" evidence="1">
    <location>
        <begin position="286"/>
        <end position="313"/>
    </location>
</feature>
<accession>A0A8S4RVW5</accession>
<feature type="region of interest" description="Disordered" evidence="1">
    <location>
        <begin position="500"/>
        <end position="539"/>
    </location>
</feature>
<dbReference type="EMBL" id="CAKXAJ010025593">
    <property type="protein sequence ID" value="CAH2241901.1"/>
    <property type="molecule type" value="Genomic_DNA"/>
</dbReference>
<dbReference type="OrthoDB" id="6350539at2759"/>
<evidence type="ECO:0000313" key="2">
    <source>
        <dbReference type="EMBL" id="CAH2241901.1"/>
    </source>
</evidence>
<evidence type="ECO:0000256" key="1">
    <source>
        <dbReference type="SAM" id="MobiDB-lite"/>
    </source>
</evidence>
<feature type="region of interest" description="Disordered" evidence="1">
    <location>
        <begin position="178"/>
        <end position="199"/>
    </location>
</feature>
<dbReference type="Proteomes" id="UP000838756">
    <property type="component" value="Unassembled WGS sequence"/>
</dbReference>
<proteinExistence type="predicted"/>
<evidence type="ECO:0000313" key="3">
    <source>
        <dbReference type="Proteomes" id="UP000838756"/>
    </source>
</evidence>
<sequence length="743" mass="84155">MASMVDHLNKLREERIAREKARIEKLRELNLKKYSSNDFQLPKSSSSVSITAKPRSEVAAVAPTTSKSDTQTIIKNNNSTTKNIFKRPTTALKIHPNKDGGKNISTNNANLTTSKLPEKSKVVISVKTVSNKVCGDVKNRDDNNTKQVSVGKVTIQNTKIPNKVKTNVMNTVNDKKLNNQVENKESEDLKNAKEKGPNEKSIPKVLVTGQANDPDLNTEAETVDDKPLTQIYSETDIQVKKSNLKTAIPVQKLNGAKPLNGYQVINKNNFNSRKSIAVLPKFDNKPKTFNRRKTMLPEPREKSSNTNSTNSKESVFDRLYKPKIVHKQPIDNVTKLKTDPNYLKKVIKDSQLITNRRQTFFEQKAEVRRSISAIHFKRVHKSEISNCIHKWASIGDNINKEDLQNVNEDESLKEEKVISAVKSERKRVKFRTPLPYNFNTPRPEELRSKLQNWCKKKGKSIDSYHHLQCFGLHHLSNGVKPLDVLQFDDADDNKENIALEHDSDNESFLENNNQNGNLGGEDKSQFSADKWRRASNTTDTSDFNESYISTLTSSEAVHHVDELLLGALNDLTELLREGFDWEQCARWLRAVRERFPGAPDSAPYWECRAALEERRGDLHATVQCLEEAIAKGTEQSVVEANLDSLLNKFMQLKISPSSGRSRVEVDPKLVDVKNVFKSTIIRFAVQQAKLRQSNGTPKYTVTPVRRSHRLSRTHTPVRICSTIHQAKELGAEFRPNKALIDSP</sequence>
<dbReference type="AlphaFoldDB" id="A0A8S4RVW5"/>
<keyword evidence="3" id="KW-1185">Reference proteome</keyword>